<reference evidence="2 3" key="1">
    <citation type="submission" date="2020-03" db="EMBL/GenBank/DDBJ databases">
        <title>Complete genome sequence of Shewanella sp.</title>
        <authorList>
            <person name="Kim Y.-S."/>
            <person name="Kim S.-J."/>
            <person name="Jung H.-K."/>
            <person name="Kim K.-H."/>
        </authorList>
    </citation>
    <scope>NUCLEOTIDE SEQUENCE [LARGE SCALE GENOMIC DNA]</scope>
    <source>
        <strain evidence="2 3">PN3F2</strain>
    </source>
</reference>
<dbReference type="GO" id="GO:0006950">
    <property type="term" value="P:response to stress"/>
    <property type="evidence" value="ECO:0007669"/>
    <property type="project" value="UniProtKB-ARBA"/>
</dbReference>
<gene>
    <name evidence="2" type="ORF">HBH39_10595</name>
</gene>
<evidence type="ECO:0000313" key="2">
    <source>
        <dbReference type="EMBL" id="QIR14875.1"/>
    </source>
</evidence>
<keyword evidence="3" id="KW-1185">Reference proteome</keyword>
<evidence type="ECO:0000259" key="1">
    <source>
        <dbReference type="Pfam" id="PF00085"/>
    </source>
</evidence>
<dbReference type="Gene3D" id="3.40.30.10">
    <property type="entry name" value="Glutaredoxin"/>
    <property type="match status" value="1"/>
</dbReference>
<feature type="domain" description="Thioredoxin" evidence="1">
    <location>
        <begin position="5"/>
        <end position="104"/>
    </location>
</feature>
<accession>A0A6G9QLD3</accession>
<dbReference type="Proteomes" id="UP000502608">
    <property type="component" value="Chromosome"/>
</dbReference>
<organism evidence="2 3">
    <name type="scientific">Shewanella aestuarii</name>
    <dbReference type="NCBI Taxonomy" id="1028752"/>
    <lineage>
        <taxon>Bacteria</taxon>
        <taxon>Pseudomonadati</taxon>
        <taxon>Pseudomonadota</taxon>
        <taxon>Gammaproteobacteria</taxon>
        <taxon>Alteromonadales</taxon>
        <taxon>Shewanellaceae</taxon>
        <taxon>Shewanella</taxon>
    </lineage>
</organism>
<dbReference type="InterPro" id="IPR011990">
    <property type="entry name" value="TPR-like_helical_dom_sf"/>
</dbReference>
<dbReference type="CDD" id="cd02956">
    <property type="entry name" value="ybbN"/>
    <property type="match status" value="1"/>
</dbReference>
<dbReference type="KEGG" id="saes:HBH39_10595"/>
<protein>
    <submittedName>
        <fullName evidence="2">Tetratricopeptide repeat protein</fullName>
    </submittedName>
</protein>
<dbReference type="InterPro" id="IPR036249">
    <property type="entry name" value="Thioredoxin-like_sf"/>
</dbReference>
<evidence type="ECO:0000313" key="3">
    <source>
        <dbReference type="Proteomes" id="UP000502608"/>
    </source>
</evidence>
<dbReference type="PANTHER" id="PTHR45663">
    <property type="entry name" value="GEO12009P1"/>
    <property type="match status" value="1"/>
</dbReference>
<dbReference type="GO" id="GO:0005737">
    <property type="term" value="C:cytoplasm"/>
    <property type="evidence" value="ECO:0007669"/>
    <property type="project" value="TreeGrafter"/>
</dbReference>
<dbReference type="AlphaFoldDB" id="A0A6G9QLD3"/>
<name>A0A6G9QLD3_9GAMM</name>
<dbReference type="Pfam" id="PF14561">
    <property type="entry name" value="TPR_20"/>
    <property type="match status" value="1"/>
</dbReference>
<dbReference type="Pfam" id="PF00085">
    <property type="entry name" value="Thioredoxin"/>
    <property type="match status" value="1"/>
</dbReference>
<sequence length="288" mass="31952">MENLISLTKENIQQVVDASMEKMVVLTFFAQQKPESVQMLQTLQSIASSQSERFILASVDCEAEVEIAQYFQIQSLPTTLVLDKGRPIDGFAGVQDVTAVNELLDKHLPAVWLQAFEAIKAQLAQPDALTVQQLSELALQLKELITQSDNLAEVRLVLIDVQLQLGLLADAKNLLQGIGLADQDSYYQNLKAKLALAEDAADTPEIRDLQTQVEAQPEDTALSIDLAKALTKAQRHEEALQLLFGFLQKDLHAGDGKVKQLFLEIMTAMGQGNSIANQYRRKLYTLLY</sequence>
<dbReference type="GO" id="GO:0015035">
    <property type="term" value="F:protein-disulfide reductase activity"/>
    <property type="evidence" value="ECO:0007669"/>
    <property type="project" value="TreeGrafter"/>
</dbReference>
<dbReference type="Gene3D" id="1.25.40.10">
    <property type="entry name" value="Tetratricopeptide repeat domain"/>
    <property type="match status" value="2"/>
</dbReference>
<dbReference type="InterPro" id="IPR013766">
    <property type="entry name" value="Thioredoxin_domain"/>
</dbReference>
<dbReference type="Pfam" id="PF14559">
    <property type="entry name" value="TPR_19"/>
    <property type="match status" value="1"/>
</dbReference>
<dbReference type="PANTHER" id="PTHR45663:SF11">
    <property type="entry name" value="GEO12009P1"/>
    <property type="match status" value="1"/>
</dbReference>
<proteinExistence type="predicted"/>
<dbReference type="SUPFAM" id="SSF52833">
    <property type="entry name" value="Thioredoxin-like"/>
    <property type="match status" value="1"/>
</dbReference>
<dbReference type="RefSeq" id="WP_167678074.1">
    <property type="nucleotide sequence ID" value="NZ_CP050313.1"/>
</dbReference>
<dbReference type="EMBL" id="CP050313">
    <property type="protein sequence ID" value="QIR14875.1"/>
    <property type="molecule type" value="Genomic_DNA"/>
</dbReference>